<evidence type="ECO:0000313" key="2">
    <source>
        <dbReference type="EMBL" id="KAG7284779.1"/>
    </source>
</evidence>
<keyword evidence="3" id="KW-1185">Reference proteome</keyword>
<feature type="region of interest" description="Disordered" evidence="1">
    <location>
        <begin position="62"/>
        <end position="90"/>
    </location>
</feature>
<gene>
    <name evidence="2" type="ORF">NEMBOFW57_009391</name>
</gene>
<accession>A0AAD4HTE1</accession>
<feature type="compositionally biased region" description="Acidic residues" evidence="1">
    <location>
        <begin position="62"/>
        <end position="77"/>
    </location>
</feature>
<organism evidence="2 3">
    <name type="scientific">Staphylotrichum longicolle</name>
    <dbReference type="NCBI Taxonomy" id="669026"/>
    <lineage>
        <taxon>Eukaryota</taxon>
        <taxon>Fungi</taxon>
        <taxon>Dikarya</taxon>
        <taxon>Ascomycota</taxon>
        <taxon>Pezizomycotina</taxon>
        <taxon>Sordariomycetes</taxon>
        <taxon>Sordariomycetidae</taxon>
        <taxon>Sordariales</taxon>
        <taxon>Chaetomiaceae</taxon>
        <taxon>Staphylotrichum</taxon>
    </lineage>
</organism>
<proteinExistence type="predicted"/>
<protein>
    <submittedName>
        <fullName evidence="2">Uncharacterized protein</fullName>
    </submittedName>
</protein>
<feature type="compositionally biased region" description="Low complexity" evidence="1">
    <location>
        <begin position="1"/>
        <end position="15"/>
    </location>
</feature>
<reference evidence="2" key="1">
    <citation type="submission" date="2023-02" db="EMBL/GenBank/DDBJ databases">
        <authorList>
            <person name="Palmer J.M."/>
        </authorList>
    </citation>
    <scope>NUCLEOTIDE SEQUENCE</scope>
    <source>
        <strain evidence="2">FW57</strain>
    </source>
</reference>
<dbReference type="EMBL" id="JAHCVI010000005">
    <property type="protein sequence ID" value="KAG7284779.1"/>
    <property type="molecule type" value="Genomic_DNA"/>
</dbReference>
<comment type="caution">
    <text evidence="2">The sequence shown here is derived from an EMBL/GenBank/DDBJ whole genome shotgun (WGS) entry which is preliminary data.</text>
</comment>
<dbReference type="Proteomes" id="UP001197093">
    <property type="component" value="Unassembled WGS sequence"/>
</dbReference>
<feature type="region of interest" description="Disordered" evidence="1">
    <location>
        <begin position="1"/>
        <end position="21"/>
    </location>
</feature>
<evidence type="ECO:0000256" key="1">
    <source>
        <dbReference type="SAM" id="MobiDB-lite"/>
    </source>
</evidence>
<name>A0AAD4HTE1_9PEZI</name>
<dbReference type="AlphaFoldDB" id="A0AAD4HTE1"/>
<feature type="compositionally biased region" description="Basic and acidic residues" evidence="1">
    <location>
        <begin position="78"/>
        <end position="90"/>
    </location>
</feature>
<sequence length="90" mass="9951">MAESSNSSADTDNNAQPSTGKVDVIAILQAERAKPANNTLEKFFGPPSKGVPPDVAMSALWDMEEEPLHEELQDPETTEERRAEIRDRLE</sequence>
<evidence type="ECO:0000313" key="3">
    <source>
        <dbReference type="Proteomes" id="UP001197093"/>
    </source>
</evidence>